<accession>A0ABQ5DP56</accession>
<feature type="coiled-coil region" evidence="1">
    <location>
        <begin position="175"/>
        <end position="202"/>
    </location>
</feature>
<protein>
    <submittedName>
        <fullName evidence="4">Retrovirus-related pol polyprotein from transposon TNT 1-94</fullName>
    </submittedName>
</protein>
<evidence type="ECO:0000313" key="4">
    <source>
        <dbReference type="EMBL" id="GJT40066.1"/>
    </source>
</evidence>
<evidence type="ECO:0000256" key="1">
    <source>
        <dbReference type="SAM" id="Coils"/>
    </source>
</evidence>
<proteinExistence type="predicted"/>
<dbReference type="Proteomes" id="UP001151760">
    <property type="component" value="Unassembled WGS sequence"/>
</dbReference>
<reference evidence="4" key="1">
    <citation type="journal article" date="2022" name="Int. J. Mol. Sci.">
        <title>Draft Genome of Tanacetum Coccineum: Genomic Comparison of Closely Related Tanacetum-Family Plants.</title>
        <authorList>
            <person name="Yamashiro T."/>
            <person name="Shiraishi A."/>
            <person name="Nakayama K."/>
            <person name="Satake H."/>
        </authorList>
    </citation>
    <scope>NUCLEOTIDE SEQUENCE</scope>
</reference>
<evidence type="ECO:0000259" key="3">
    <source>
        <dbReference type="Pfam" id="PF14111"/>
    </source>
</evidence>
<keyword evidence="5" id="KW-1185">Reference proteome</keyword>
<reference evidence="4" key="2">
    <citation type="submission" date="2022-01" db="EMBL/GenBank/DDBJ databases">
        <authorList>
            <person name="Yamashiro T."/>
            <person name="Shiraishi A."/>
            <person name="Satake H."/>
            <person name="Nakayama K."/>
        </authorList>
    </citation>
    <scope>NUCLEOTIDE SEQUENCE</scope>
</reference>
<gene>
    <name evidence="4" type="ORF">Tco_0939931</name>
</gene>
<keyword evidence="1" id="KW-0175">Coiled coil</keyword>
<dbReference type="Pfam" id="PF14111">
    <property type="entry name" value="DUF4283"/>
    <property type="match status" value="1"/>
</dbReference>
<feature type="region of interest" description="Disordered" evidence="2">
    <location>
        <begin position="119"/>
        <end position="143"/>
    </location>
</feature>
<feature type="domain" description="DUF4283" evidence="3">
    <location>
        <begin position="587"/>
        <end position="669"/>
    </location>
</feature>
<feature type="compositionally biased region" description="Basic and acidic residues" evidence="2">
    <location>
        <begin position="119"/>
        <end position="133"/>
    </location>
</feature>
<dbReference type="EMBL" id="BQNB010015440">
    <property type="protein sequence ID" value="GJT40066.1"/>
    <property type="molecule type" value="Genomic_DNA"/>
</dbReference>
<name>A0ABQ5DP56_9ASTR</name>
<organism evidence="4 5">
    <name type="scientific">Tanacetum coccineum</name>
    <dbReference type="NCBI Taxonomy" id="301880"/>
    <lineage>
        <taxon>Eukaryota</taxon>
        <taxon>Viridiplantae</taxon>
        <taxon>Streptophyta</taxon>
        <taxon>Embryophyta</taxon>
        <taxon>Tracheophyta</taxon>
        <taxon>Spermatophyta</taxon>
        <taxon>Magnoliopsida</taxon>
        <taxon>eudicotyledons</taxon>
        <taxon>Gunneridae</taxon>
        <taxon>Pentapetalae</taxon>
        <taxon>asterids</taxon>
        <taxon>campanulids</taxon>
        <taxon>Asterales</taxon>
        <taxon>Asteraceae</taxon>
        <taxon>Asteroideae</taxon>
        <taxon>Anthemideae</taxon>
        <taxon>Anthemidinae</taxon>
        <taxon>Tanacetum</taxon>
    </lineage>
</organism>
<evidence type="ECO:0000313" key="5">
    <source>
        <dbReference type="Proteomes" id="UP001151760"/>
    </source>
</evidence>
<dbReference type="InterPro" id="IPR025558">
    <property type="entry name" value="DUF4283"/>
</dbReference>
<sequence>MSAFTNINLVFSASYIFHYEFAFGNDASADFTTEADLEFSAPNDFVPHQQGLDKGSKNNTLNHKFVGTNLSVLVDKTKSARDGSQTAHTISGTTVDTRSAFMDDEDYEDDPFITSKECNEEHAKRNKDTHAEPKITSVPPPSPTLLTEHLVSSMKLKFSKLLSSHDFRSSIPTELKELPNKITALSREVNELKKHIQEFEIKLPEVAELKKHMWELPKEFLALPGQISLIQNHVKTLEALLGLSNNVTDTLNMFASILNAHNKGVPLAGKSTASPAEGEKNTNPVIEDVRLANLIDLMGINVVDEYHKKKLLYNKYCEKMLKKKSPKITNCEVLTKKGPITLKIYREDESKEVISNLKIDLNKPLKEQDLMNELNELENKKRKKAGDFSKEPSPAWLTISSWTMPISLTEVEMKCFTSRRFTRREKDMLYVKKNKADVIGKEKQVSLADKSVEGSKHVDEALGIVIGIGSVMESDGTLNDATPLIDSVEKEVVLPSIDETVAKDKQTPSPTQETPSAGNAPVKSAYAIITGKPIKAKLNFHTTCGFFLGKRVAYPVVKAISEQFVNTPGGNGIDVIVSVESIKAISERFVNTTCGFFLGKRVAYPVVANYVRNTWGKFGLVRSMFSSSTGLFFFHFSSMDGLNAMLENGLWFIRNNRLILKKWNPDVNLLKEDVSTAPV</sequence>
<evidence type="ECO:0000256" key="2">
    <source>
        <dbReference type="SAM" id="MobiDB-lite"/>
    </source>
</evidence>
<comment type="caution">
    <text evidence="4">The sequence shown here is derived from an EMBL/GenBank/DDBJ whole genome shotgun (WGS) entry which is preliminary data.</text>
</comment>